<gene>
    <name evidence="1" type="ORF">ARMOST_16411</name>
</gene>
<sequence>MLRFAAAFPSRSRSYVQTSTDIFNSRSHAAQTSQSLVDTIYSPRARLILEFTPANSNTGQKLPVAIEKSFAPFTSAVVLLVQPLNGPFPSRMILKLNDRRCGNRGYDSSDLPWYPSVEPVLYKNLREILRGARENGFKCLGGTVPRYGIVRTEGWEKEIEVWGEKARAWRTEVRAYHLLQSLQGTVIPRFFGPVKLPLRAPPAMHAVNDFVPGMLLEYLDAPSLEDVKVGVDVTTTQAECISQNILDCVEHWDIRLGNILL</sequence>
<protein>
    <recommendedName>
        <fullName evidence="3">Protein kinase domain-containing protein</fullName>
    </recommendedName>
</protein>
<dbReference type="OMA" id="NDRRCGN"/>
<dbReference type="Proteomes" id="UP000219338">
    <property type="component" value="Unassembled WGS sequence"/>
</dbReference>
<evidence type="ECO:0008006" key="3">
    <source>
        <dbReference type="Google" id="ProtNLM"/>
    </source>
</evidence>
<dbReference type="OrthoDB" id="2916091at2759"/>
<dbReference type="AlphaFoldDB" id="A0A284RW47"/>
<accession>A0A284RW47</accession>
<organism evidence="1 2">
    <name type="scientific">Armillaria ostoyae</name>
    <name type="common">Armillaria root rot fungus</name>
    <dbReference type="NCBI Taxonomy" id="47428"/>
    <lineage>
        <taxon>Eukaryota</taxon>
        <taxon>Fungi</taxon>
        <taxon>Dikarya</taxon>
        <taxon>Basidiomycota</taxon>
        <taxon>Agaricomycotina</taxon>
        <taxon>Agaricomycetes</taxon>
        <taxon>Agaricomycetidae</taxon>
        <taxon>Agaricales</taxon>
        <taxon>Marasmiineae</taxon>
        <taxon>Physalacriaceae</taxon>
        <taxon>Armillaria</taxon>
    </lineage>
</organism>
<proteinExistence type="predicted"/>
<reference evidence="2" key="1">
    <citation type="journal article" date="2017" name="Nat. Ecol. Evol.">
        <title>Genome expansion and lineage-specific genetic innovations in the forest pathogenic fungi Armillaria.</title>
        <authorList>
            <person name="Sipos G."/>
            <person name="Prasanna A.N."/>
            <person name="Walter M.C."/>
            <person name="O'Connor E."/>
            <person name="Balint B."/>
            <person name="Krizsan K."/>
            <person name="Kiss B."/>
            <person name="Hess J."/>
            <person name="Varga T."/>
            <person name="Slot J."/>
            <person name="Riley R."/>
            <person name="Boka B."/>
            <person name="Rigling D."/>
            <person name="Barry K."/>
            <person name="Lee J."/>
            <person name="Mihaltcheva S."/>
            <person name="LaButti K."/>
            <person name="Lipzen A."/>
            <person name="Waldron R."/>
            <person name="Moloney N.M."/>
            <person name="Sperisen C."/>
            <person name="Kredics L."/>
            <person name="Vagvoelgyi C."/>
            <person name="Patrignani A."/>
            <person name="Fitzpatrick D."/>
            <person name="Nagy I."/>
            <person name="Doyle S."/>
            <person name="Anderson J.B."/>
            <person name="Grigoriev I.V."/>
            <person name="Gueldener U."/>
            <person name="Muensterkoetter M."/>
            <person name="Nagy L.G."/>
        </authorList>
    </citation>
    <scope>NUCLEOTIDE SEQUENCE [LARGE SCALE GENOMIC DNA]</scope>
    <source>
        <strain evidence="2">C18/9</strain>
    </source>
</reference>
<dbReference type="EMBL" id="FUEG01000018">
    <property type="protein sequence ID" value="SJL12976.1"/>
    <property type="molecule type" value="Genomic_DNA"/>
</dbReference>
<evidence type="ECO:0000313" key="1">
    <source>
        <dbReference type="EMBL" id="SJL12976.1"/>
    </source>
</evidence>
<dbReference type="STRING" id="47428.A0A284RW47"/>
<evidence type="ECO:0000313" key="2">
    <source>
        <dbReference type="Proteomes" id="UP000219338"/>
    </source>
</evidence>
<keyword evidence="2" id="KW-1185">Reference proteome</keyword>
<name>A0A284RW47_ARMOS</name>